<gene>
    <name evidence="2" type="ORF">N5I32_01290</name>
</gene>
<dbReference type="InterPro" id="IPR005106">
    <property type="entry name" value="Asp/hSer_DH_NAD-bd"/>
</dbReference>
<evidence type="ECO:0000313" key="3">
    <source>
        <dbReference type="Proteomes" id="UP001205601"/>
    </source>
</evidence>
<name>A0ABT2NGV8_9RHOB</name>
<proteinExistence type="predicted"/>
<dbReference type="Gene3D" id="3.30.360.10">
    <property type="entry name" value="Dihydrodipicolinate Reductase, domain 2"/>
    <property type="match status" value="1"/>
</dbReference>
<dbReference type="Proteomes" id="UP001205601">
    <property type="component" value="Unassembled WGS sequence"/>
</dbReference>
<organism evidence="2 3">
    <name type="scientific">Albidovulum sediminis</name>
    <dbReference type="NCBI Taxonomy" id="3066345"/>
    <lineage>
        <taxon>Bacteria</taxon>
        <taxon>Pseudomonadati</taxon>
        <taxon>Pseudomonadota</taxon>
        <taxon>Alphaproteobacteria</taxon>
        <taxon>Rhodobacterales</taxon>
        <taxon>Paracoccaceae</taxon>
        <taxon>Albidovulum</taxon>
    </lineage>
</organism>
<reference evidence="3" key="1">
    <citation type="submission" date="2023-07" db="EMBL/GenBank/DDBJ databases">
        <title>Defluviimonas sediminis sp. nov., isolated from mangrove sediment.</title>
        <authorList>
            <person name="Liu L."/>
            <person name="Li J."/>
            <person name="Huang Y."/>
            <person name="Pan J."/>
            <person name="Li M."/>
        </authorList>
    </citation>
    <scope>NUCLEOTIDE SEQUENCE [LARGE SCALE GENOMIC DNA]</scope>
    <source>
        <strain evidence="3">FT324</strain>
    </source>
</reference>
<accession>A0ABT2NGV8</accession>
<dbReference type="SUPFAM" id="SSF51735">
    <property type="entry name" value="NAD(P)-binding Rossmann-fold domains"/>
    <property type="match status" value="1"/>
</dbReference>
<dbReference type="RefSeq" id="WP_261493585.1">
    <property type="nucleotide sequence ID" value="NZ_JAOCQF010000001.1"/>
</dbReference>
<sequence>MAAGARTVSVIGAGRIGRAVAEFVRASPGLTLGRVLSRSGAPDTADAGAFLAAPAELVIDTAGPGALRAFGPRALERCDLWTVGAVALADAGLRDEMMAAARDHGTTITLFSPWVAGLGHGRPEDARHLHIRAERPGIGAAWAGPLAEAVLRFPDDLNSAVAAALCGPGIAATTVEMADSGPRGAHRIEARLVTAFATFTSVAEFHDTPGTLHPTAAAIIGALRRRTAPLRYG</sequence>
<feature type="domain" description="Aspartate/homoserine dehydrogenase NAD-binding" evidence="1">
    <location>
        <begin position="12"/>
        <end position="109"/>
    </location>
</feature>
<dbReference type="EMBL" id="JAOCQF010000001">
    <property type="protein sequence ID" value="MCT8328142.1"/>
    <property type="molecule type" value="Genomic_DNA"/>
</dbReference>
<comment type="caution">
    <text evidence="2">The sequence shown here is derived from an EMBL/GenBank/DDBJ whole genome shotgun (WGS) entry which is preliminary data.</text>
</comment>
<dbReference type="InterPro" id="IPR036291">
    <property type="entry name" value="NAD(P)-bd_dom_sf"/>
</dbReference>
<keyword evidence="3" id="KW-1185">Reference proteome</keyword>
<protein>
    <submittedName>
        <fullName evidence="2">DUF108 domain-containing protein</fullName>
    </submittedName>
</protein>
<evidence type="ECO:0000259" key="1">
    <source>
        <dbReference type="Pfam" id="PF03447"/>
    </source>
</evidence>
<dbReference type="Gene3D" id="3.40.50.720">
    <property type="entry name" value="NAD(P)-binding Rossmann-like Domain"/>
    <property type="match status" value="1"/>
</dbReference>
<evidence type="ECO:0000313" key="2">
    <source>
        <dbReference type="EMBL" id="MCT8328142.1"/>
    </source>
</evidence>
<dbReference type="Pfam" id="PF03447">
    <property type="entry name" value="NAD_binding_3"/>
    <property type="match status" value="1"/>
</dbReference>